<keyword evidence="2" id="KW-1133">Transmembrane helix</keyword>
<dbReference type="AlphaFoldDB" id="A0A965ZEY0"/>
<organism evidence="3 4">
    <name type="scientific">Mucilaginibacter agri</name>
    <dbReference type="NCBI Taxonomy" id="2695265"/>
    <lineage>
        <taxon>Bacteria</taxon>
        <taxon>Pseudomonadati</taxon>
        <taxon>Bacteroidota</taxon>
        <taxon>Sphingobacteriia</taxon>
        <taxon>Sphingobacteriales</taxon>
        <taxon>Sphingobacteriaceae</taxon>
        <taxon>Mucilaginibacter</taxon>
    </lineage>
</organism>
<dbReference type="Proteomes" id="UP000638732">
    <property type="component" value="Unassembled WGS sequence"/>
</dbReference>
<sequence>MRISTIIGIVITVLLTVIIMQNTEPVKFTILFTDVFLPKVVLLAGFSIVSFLLGIWVGRPRKVKRFSDYDHEHDEGSDIRPPSGTLSDEDRDYIS</sequence>
<feature type="transmembrane region" description="Helical" evidence="2">
    <location>
        <begin position="36"/>
        <end position="57"/>
    </location>
</feature>
<evidence type="ECO:0000256" key="1">
    <source>
        <dbReference type="SAM" id="MobiDB-lite"/>
    </source>
</evidence>
<protein>
    <recommendedName>
        <fullName evidence="5">Lipopolysaccharide assembly protein A domain-containing protein</fullName>
    </recommendedName>
</protein>
<dbReference type="EMBL" id="WWEO01000042">
    <property type="protein sequence ID" value="NCD69814.1"/>
    <property type="molecule type" value="Genomic_DNA"/>
</dbReference>
<keyword evidence="2" id="KW-0472">Membrane</keyword>
<accession>A0A965ZEY0</accession>
<proteinExistence type="predicted"/>
<reference evidence="3" key="2">
    <citation type="submission" date="2020-10" db="EMBL/GenBank/DDBJ databases">
        <title>Mucilaginibacter sp. nov., isolated from soil.</title>
        <authorList>
            <person name="Jeon C.O."/>
        </authorList>
    </citation>
    <scope>NUCLEOTIDE SEQUENCE</scope>
    <source>
        <strain evidence="3">R11</strain>
    </source>
</reference>
<keyword evidence="4" id="KW-1185">Reference proteome</keyword>
<name>A0A965ZEY0_9SPHI</name>
<keyword evidence="2" id="KW-0812">Transmembrane</keyword>
<evidence type="ECO:0008006" key="5">
    <source>
        <dbReference type="Google" id="ProtNLM"/>
    </source>
</evidence>
<comment type="caution">
    <text evidence="3">The sequence shown here is derived from an EMBL/GenBank/DDBJ whole genome shotgun (WGS) entry which is preliminary data.</text>
</comment>
<dbReference type="RefSeq" id="WP_166585794.1">
    <property type="nucleotide sequence ID" value="NZ_WWEO01000042.1"/>
</dbReference>
<gene>
    <name evidence="3" type="ORF">GSY63_10650</name>
</gene>
<evidence type="ECO:0000256" key="2">
    <source>
        <dbReference type="SAM" id="Phobius"/>
    </source>
</evidence>
<evidence type="ECO:0000313" key="3">
    <source>
        <dbReference type="EMBL" id="NCD69814.1"/>
    </source>
</evidence>
<feature type="region of interest" description="Disordered" evidence="1">
    <location>
        <begin position="69"/>
        <end position="95"/>
    </location>
</feature>
<feature type="compositionally biased region" description="Basic and acidic residues" evidence="1">
    <location>
        <begin position="69"/>
        <end position="78"/>
    </location>
</feature>
<reference evidence="3" key="1">
    <citation type="submission" date="2020-01" db="EMBL/GenBank/DDBJ databases">
        <authorList>
            <person name="Seo Y.L."/>
        </authorList>
    </citation>
    <scope>NUCLEOTIDE SEQUENCE</scope>
    <source>
        <strain evidence="3">R11</strain>
    </source>
</reference>
<evidence type="ECO:0000313" key="4">
    <source>
        <dbReference type="Proteomes" id="UP000638732"/>
    </source>
</evidence>